<dbReference type="Pfam" id="PF13280">
    <property type="entry name" value="WYL"/>
    <property type="match status" value="1"/>
</dbReference>
<evidence type="ECO:0000259" key="1">
    <source>
        <dbReference type="Pfam" id="PF08279"/>
    </source>
</evidence>
<gene>
    <name evidence="4" type="ORF">OB236_25525</name>
</gene>
<keyword evidence="5" id="KW-1185">Reference proteome</keyword>
<dbReference type="InterPro" id="IPR013196">
    <property type="entry name" value="HTH_11"/>
</dbReference>
<dbReference type="PIRSF" id="PIRSF016838">
    <property type="entry name" value="PafC"/>
    <property type="match status" value="1"/>
</dbReference>
<dbReference type="PANTHER" id="PTHR34580:SF3">
    <property type="entry name" value="PROTEIN PAFB"/>
    <property type="match status" value="1"/>
</dbReference>
<evidence type="ECO:0000259" key="3">
    <source>
        <dbReference type="Pfam" id="PF25583"/>
    </source>
</evidence>
<feature type="domain" description="WYL" evidence="2">
    <location>
        <begin position="188"/>
        <end position="253"/>
    </location>
</feature>
<dbReference type="RefSeq" id="WP_262686407.1">
    <property type="nucleotide sequence ID" value="NZ_JAOQIO010000094.1"/>
</dbReference>
<dbReference type="PANTHER" id="PTHR34580">
    <property type="match status" value="1"/>
</dbReference>
<name>A0ABT2ULH5_9BACL</name>
<organism evidence="4 5">
    <name type="scientific">Paenibacillus baimaensis</name>
    <dbReference type="NCBI Taxonomy" id="2982185"/>
    <lineage>
        <taxon>Bacteria</taxon>
        <taxon>Bacillati</taxon>
        <taxon>Bacillota</taxon>
        <taxon>Bacilli</taxon>
        <taxon>Bacillales</taxon>
        <taxon>Paenibacillaceae</taxon>
        <taxon>Paenibacillus</taxon>
    </lineage>
</organism>
<evidence type="ECO:0000313" key="5">
    <source>
        <dbReference type="Proteomes" id="UP001652445"/>
    </source>
</evidence>
<dbReference type="SUPFAM" id="SSF46785">
    <property type="entry name" value="Winged helix' DNA-binding domain"/>
    <property type="match status" value="1"/>
</dbReference>
<reference evidence="4 5" key="1">
    <citation type="submission" date="2022-09" db="EMBL/GenBank/DDBJ databases">
        <authorList>
            <person name="Han X.L."/>
            <person name="Wang Q."/>
            <person name="Lu T."/>
        </authorList>
    </citation>
    <scope>NUCLEOTIDE SEQUENCE [LARGE SCALE GENOMIC DNA]</scope>
    <source>
        <strain evidence="4 5">WQ 127069</strain>
    </source>
</reference>
<dbReference type="Gene3D" id="1.10.10.10">
    <property type="entry name" value="Winged helix-like DNA-binding domain superfamily/Winged helix DNA-binding domain"/>
    <property type="match status" value="1"/>
</dbReference>
<dbReference type="Pfam" id="PF25583">
    <property type="entry name" value="WCX"/>
    <property type="match status" value="1"/>
</dbReference>
<feature type="domain" description="WCX" evidence="3">
    <location>
        <begin position="280"/>
        <end position="357"/>
    </location>
</feature>
<comment type="caution">
    <text evidence="4">The sequence shown here is derived from an EMBL/GenBank/DDBJ whole genome shotgun (WGS) entry which is preliminary data.</text>
</comment>
<dbReference type="EMBL" id="JAOQIO010000094">
    <property type="protein sequence ID" value="MCU6795478.1"/>
    <property type="molecule type" value="Genomic_DNA"/>
</dbReference>
<dbReference type="InterPro" id="IPR036388">
    <property type="entry name" value="WH-like_DNA-bd_sf"/>
</dbReference>
<evidence type="ECO:0000313" key="4">
    <source>
        <dbReference type="EMBL" id="MCU6795478.1"/>
    </source>
</evidence>
<dbReference type="PROSITE" id="PS52050">
    <property type="entry name" value="WYL"/>
    <property type="match status" value="1"/>
</dbReference>
<protein>
    <submittedName>
        <fullName evidence="4">WYL domain-containing protein</fullName>
    </submittedName>
</protein>
<dbReference type="Pfam" id="PF08279">
    <property type="entry name" value="HTH_11"/>
    <property type="match status" value="1"/>
</dbReference>
<dbReference type="Proteomes" id="UP001652445">
    <property type="component" value="Unassembled WGS sequence"/>
</dbReference>
<dbReference type="InterPro" id="IPR028349">
    <property type="entry name" value="PafC-like"/>
</dbReference>
<proteinExistence type="predicted"/>
<dbReference type="InterPro" id="IPR051534">
    <property type="entry name" value="CBASS_pafABC_assoc_protein"/>
</dbReference>
<dbReference type="InterPro" id="IPR036390">
    <property type="entry name" value="WH_DNA-bd_sf"/>
</dbReference>
<evidence type="ECO:0000259" key="2">
    <source>
        <dbReference type="Pfam" id="PF13280"/>
    </source>
</evidence>
<sequence>MDFVNDDIYDVTNRMVCWMCRNENRLRALDHIAGIFTVLLTVMMLKEEQFLRRLDRLMAILIALQQRNETAQSLADKFEISKRTILRDMQALSEMGIPLYAVAGPKGGFRLMEGFQLPPLQMDTQEALTVLFALKAMIRMADTPFNQARFTIMDKIRALIPETILKQIEPILEKLEMEVPARSFKTPHLTSLLALMSESRWLEVFYRSSNHQRWLHLLPKRVYAANGFWYCEAYSLTHQEDRLFRVDRFDRIKEMDPPKQLQCEPGHVTARNATPADNNPIRIVARLTYKGMLVVEQDAHIGEMVRWISDDVWEIDFACPASEWEWAIRFFFSIGLHAEVMEPEILRQKIGQLAKQLYQQYEIDTT</sequence>
<dbReference type="InterPro" id="IPR057727">
    <property type="entry name" value="WCX_dom"/>
</dbReference>
<accession>A0ABT2ULH5</accession>
<feature type="domain" description="Helix-turn-helix type 11" evidence="1">
    <location>
        <begin position="56"/>
        <end position="108"/>
    </location>
</feature>
<dbReference type="InterPro" id="IPR026881">
    <property type="entry name" value="WYL_dom"/>
</dbReference>